<evidence type="ECO:0000313" key="3">
    <source>
        <dbReference type="Proteomes" id="UP000323144"/>
    </source>
</evidence>
<evidence type="ECO:0000313" key="2">
    <source>
        <dbReference type="EMBL" id="QEH61329.1"/>
    </source>
</evidence>
<keyword evidence="1" id="KW-0812">Transmembrane</keyword>
<dbReference type="EMBL" id="CP043026">
    <property type="protein sequence ID" value="QEH61329.1"/>
    <property type="molecule type" value="Genomic_DNA"/>
</dbReference>
<keyword evidence="3" id="KW-1185">Reference proteome</keyword>
<feature type="transmembrane region" description="Helical" evidence="1">
    <location>
        <begin position="46"/>
        <end position="67"/>
    </location>
</feature>
<dbReference type="Proteomes" id="UP000323144">
    <property type="component" value="Chromosome"/>
</dbReference>
<name>A0A5B9Y3S5_9MOLU</name>
<dbReference type="RefSeq" id="WP_166507723.1">
    <property type="nucleotide sequence ID" value="NZ_CP043026.1"/>
</dbReference>
<sequence length="130" mass="13865">MKRKGKLTFTIAAAISILLGITALTYMSVRLTEVSDLIEKSALARFAVVIGIFFSVIGLCVSALITWFGFSKKAGLNKVGSIMAIVFGSLGLFSFVITRAEVYALTMGLIQGFNSIALLTGGIIYISSKE</sequence>
<proteinExistence type="predicted"/>
<keyword evidence="1" id="KW-0472">Membrane</keyword>
<feature type="transmembrane region" description="Helical" evidence="1">
    <location>
        <begin position="79"/>
        <end position="97"/>
    </location>
</feature>
<dbReference type="AlphaFoldDB" id="A0A5B9Y3S5"/>
<evidence type="ECO:0000256" key="1">
    <source>
        <dbReference type="SAM" id="Phobius"/>
    </source>
</evidence>
<feature type="transmembrane region" description="Helical" evidence="1">
    <location>
        <begin position="7"/>
        <end position="26"/>
    </location>
</feature>
<organism evidence="2 3">
    <name type="scientific">Spiroplasma chinense</name>
    <dbReference type="NCBI Taxonomy" id="216932"/>
    <lineage>
        <taxon>Bacteria</taxon>
        <taxon>Bacillati</taxon>
        <taxon>Mycoplasmatota</taxon>
        <taxon>Mollicutes</taxon>
        <taxon>Entomoplasmatales</taxon>
        <taxon>Spiroplasmataceae</taxon>
        <taxon>Spiroplasma</taxon>
    </lineage>
</organism>
<dbReference type="KEGG" id="schi:SCHIN_v1c01310"/>
<protein>
    <submittedName>
        <fullName evidence="2">Uncharacterized protein</fullName>
    </submittedName>
</protein>
<accession>A0A5B9Y3S5</accession>
<reference evidence="2 3" key="1">
    <citation type="submission" date="2019-08" db="EMBL/GenBank/DDBJ databases">
        <title>Complete genome sequence of Spiroplasma chinense CCH (DSM 19755).</title>
        <authorList>
            <person name="Shen H.-Y."/>
            <person name="Lin Y.-C."/>
            <person name="Chou L."/>
            <person name="Kuo C.-H."/>
        </authorList>
    </citation>
    <scope>NUCLEOTIDE SEQUENCE [LARGE SCALE GENOMIC DNA]</scope>
    <source>
        <strain evidence="2 3">CCH</strain>
    </source>
</reference>
<gene>
    <name evidence="2" type="ORF">SCHIN_v1c01310</name>
</gene>
<feature type="transmembrane region" description="Helical" evidence="1">
    <location>
        <begin position="103"/>
        <end position="126"/>
    </location>
</feature>
<keyword evidence="1" id="KW-1133">Transmembrane helix</keyword>